<proteinExistence type="predicted"/>
<organism evidence="2 3">
    <name type="scientific">Saccharothrix saharensis</name>
    <dbReference type="NCBI Taxonomy" id="571190"/>
    <lineage>
        <taxon>Bacteria</taxon>
        <taxon>Bacillati</taxon>
        <taxon>Actinomycetota</taxon>
        <taxon>Actinomycetes</taxon>
        <taxon>Pseudonocardiales</taxon>
        <taxon>Pseudonocardiaceae</taxon>
        <taxon>Saccharothrix</taxon>
    </lineage>
</organism>
<reference evidence="2 3" key="1">
    <citation type="submission" date="2019-06" db="EMBL/GenBank/DDBJ databases">
        <title>Sequencing the genomes of 1000 actinobacteria strains.</title>
        <authorList>
            <person name="Klenk H.-P."/>
        </authorList>
    </citation>
    <scope>NUCLEOTIDE SEQUENCE [LARGE SCALE GENOMIC DNA]</scope>
    <source>
        <strain evidence="2 3">DSM 45456</strain>
    </source>
</reference>
<dbReference type="Gene3D" id="3.40.50.1820">
    <property type="entry name" value="alpha/beta hydrolase"/>
    <property type="match status" value="1"/>
</dbReference>
<accession>A0A543JQX1</accession>
<gene>
    <name evidence="2" type="ORF">FHX81_7628</name>
</gene>
<dbReference type="Proteomes" id="UP000316628">
    <property type="component" value="Unassembled WGS sequence"/>
</dbReference>
<dbReference type="EMBL" id="VFPP01000001">
    <property type="protein sequence ID" value="TQM85155.1"/>
    <property type="molecule type" value="Genomic_DNA"/>
</dbReference>
<feature type="domain" description="AB hydrolase-1" evidence="1">
    <location>
        <begin position="9"/>
        <end position="230"/>
    </location>
</feature>
<dbReference type="PANTHER" id="PTHR37017:SF11">
    <property type="entry name" value="ESTERASE_LIPASE_THIOESTERASE DOMAIN-CONTAINING PROTEIN"/>
    <property type="match status" value="1"/>
</dbReference>
<dbReference type="InterPro" id="IPR029058">
    <property type="entry name" value="AB_hydrolase_fold"/>
</dbReference>
<dbReference type="InterPro" id="IPR000073">
    <property type="entry name" value="AB_hydrolase_1"/>
</dbReference>
<dbReference type="RefSeq" id="WP_141983235.1">
    <property type="nucleotide sequence ID" value="NZ_VFPP01000001.1"/>
</dbReference>
<dbReference type="Pfam" id="PF12697">
    <property type="entry name" value="Abhydrolase_6"/>
    <property type="match status" value="1"/>
</dbReference>
<dbReference type="AlphaFoldDB" id="A0A543JQX1"/>
<evidence type="ECO:0000313" key="3">
    <source>
        <dbReference type="Proteomes" id="UP000316628"/>
    </source>
</evidence>
<evidence type="ECO:0000313" key="2">
    <source>
        <dbReference type="EMBL" id="TQM85155.1"/>
    </source>
</evidence>
<dbReference type="GO" id="GO:0003824">
    <property type="term" value="F:catalytic activity"/>
    <property type="evidence" value="ECO:0007669"/>
    <property type="project" value="UniProtKB-ARBA"/>
</dbReference>
<dbReference type="PANTHER" id="PTHR37017">
    <property type="entry name" value="AB HYDROLASE-1 DOMAIN-CONTAINING PROTEIN-RELATED"/>
    <property type="match status" value="1"/>
</dbReference>
<sequence length="240" mass="24862">MTGHNNPTVVLVHGAFADGSSWARVIELLRARGVEALAVSNPLRGLAHDGDYVASVAGQVDGPVVLVGHSYGGPVITHAATKAANVKALVYVASFGVDKGQSALSSVESFPPVELNTSLVPQQFPDGDDTDTEFTIRRDAFPSVFAADLPDDVTATAAVSQRPIAARALAEPLSVEPAWKSLPSWFVVATADNAIHPDSQRAAAGRLGSTTVEVDASHAVALSRPTEVADHILAALTSLS</sequence>
<keyword evidence="3" id="KW-1185">Reference proteome</keyword>
<dbReference type="OrthoDB" id="9814966at2"/>
<protein>
    <submittedName>
        <fullName evidence="2">Pimeloyl-ACP methyl ester carboxylesterase</fullName>
    </submittedName>
</protein>
<name>A0A543JQX1_9PSEU</name>
<comment type="caution">
    <text evidence="2">The sequence shown here is derived from an EMBL/GenBank/DDBJ whole genome shotgun (WGS) entry which is preliminary data.</text>
</comment>
<dbReference type="SUPFAM" id="SSF53474">
    <property type="entry name" value="alpha/beta-Hydrolases"/>
    <property type="match status" value="1"/>
</dbReference>
<evidence type="ECO:0000259" key="1">
    <source>
        <dbReference type="Pfam" id="PF12697"/>
    </source>
</evidence>
<dbReference type="InterPro" id="IPR052897">
    <property type="entry name" value="Sec-Metab_Biosynth_Hydrolase"/>
</dbReference>